<dbReference type="InterPro" id="IPR036322">
    <property type="entry name" value="WD40_repeat_dom_sf"/>
</dbReference>
<sequence>MMETITRRVSQRQNRALFSWHRQPATAPSNNKVCKFWLAGNCRKKSCRYLHPEVTPAPIKRVLKLNRSSFKESHEPKKPLNVSCKRQNEDSTDEVKRKQNMSSKNEVAQSDPAKIGKNDHSCQAASNATNGHVKSAPRTIICEYWIKDSCVYGDKCKNLHSWCYGDGFSLVAQLQGHKKAITGITLPSGSDKLFSSSKDGTVRAWNCHTGECIGVVDMGVPVECLISEGPWVLAGLTDAIKMNAEFTLSGPAGQVYAMVAVDGLLFAGVNDGSILVWKSNSEATMFEAVAPLKGHTLAVVSLIYGAKRLYSGSMDNTVKVWDLETMQCIHTLSKHSEVVMSVLCWEQFLLSCSLDQTLKVWAATEAGELEVTYEHKEKHGILCLRGMHDPANKPILLSSCNDNTVRLYDLPSFAERGKIFAKQEVRAIEIGPGGLFFSGDGTGLLSVWKCSSDSTATPTEAS</sequence>
<evidence type="ECO:0000256" key="1">
    <source>
        <dbReference type="ARBA" id="ARBA00022574"/>
    </source>
</evidence>
<dbReference type="SMART" id="SM00320">
    <property type="entry name" value="WD40"/>
    <property type="match status" value="6"/>
</dbReference>
<feature type="zinc finger region" description="C3H1-type" evidence="4">
    <location>
        <begin position="136"/>
        <end position="163"/>
    </location>
</feature>
<dbReference type="Pfam" id="PF00400">
    <property type="entry name" value="WD40"/>
    <property type="match status" value="4"/>
</dbReference>
<reference evidence="7" key="2">
    <citation type="submission" date="2021-03" db="UniProtKB">
        <authorList>
            <consortium name="EnsemblPlants"/>
        </authorList>
    </citation>
    <scope>IDENTIFICATION</scope>
</reference>
<dbReference type="SMART" id="SM00356">
    <property type="entry name" value="ZnF_C3H1"/>
    <property type="match status" value="2"/>
</dbReference>
<dbReference type="SUPFAM" id="SSF50978">
    <property type="entry name" value="WD40 repeat-like"/>
    <property type="match status" value="1"/>
</dbReference>
<evidence type="ECO:0000256" key="4">
    <source>
        <dbReference type="PROSITE-ProRule" id="PRU00723"/>
    </source>
</evidence>
<feature type="domain" description="C3H1-type" evidence="6">
    <location>
        <begin position="136"/>
        <end position="163"/>
    </location>
</feature>
<feature type="repeat" description="WD" evidence="3">
    <location>
        <begin position="174"/>
        <end position="215"/>
    </location>
</feature>
<feature type="repeat" description="WD" evidence="3">
    <location>
        <begin position="292"/>
        <end position="331"/>
    </location>
</feature>
<evidence type="ECO:0000259" key="6">
    <source>
        <dbReference type="PROSITE" id="PS50103"/>
    </source>
</evidence>
<dbReference type="PANTHER" id="PTHR44489">
    <property type="match status" value="1"/>
</dbReference>
<dbReference type="PANTHER" id="PTHR44489:SF14">
    <property type="entry name" value="ZINC FINGER CCCH DOMAIN-CONTAINING PROTEIN 59-RELATED"/>
    <property type="match status" value="1"/>
</dbReference>
<dbReference type="InterPro" id="IPR044715">
    <property type="entry name" value="WDR86-like"/>
</dbReference>
<dbReference type="Gene3D" id="2.130.10.10">
    <property type="entry name" value="YVTN repeat-like/Quinoprotein amine dehydrogenase"/>
    <property type="match status" value="1"/>
</dbReference>
<dbReference type="OMA" id="RTIICEY"/>
<dbReference type="EnsemblPlants" id="AUR62026342-RA">
    <property type="protein sequence ID" value="AUR62026342-RA:cds"/>
    <property type="gene ID" value="AUR62026342"/>
</dbReference>
<keyword evidence="1 3" id="KW-0853">WD repeat</keyword>
<name>A0A803MB75_CHEQI</name>
<evidence type="ECO:0000256" key="5">
    <source>
        <dbReference type="SAM" id="MobiDB-lite"/>
    </source>
</evidence>
<dbReference type="PROSITE" id="PS50294">
    <property type="entry name" value="WD_REPEATS_REGION"/>
    <property type="match status" value="2"/>
</dbReference>
<evidence type="ECO:0000256" key="2">
    <source>
        <dbReference type="ARBA" id="ARBA00022737"/>
    </source>
</evidence>
<dbReference type="Gene3D" id="3.30.1370.210">
    <property type="match status" value="1"/>
</dbReference>
<protein>
    <recommendedName>
        <fullName evidence="6">C3H1-type domain-containing protein</fullName>
    </recommendedName>
</protein>
<evidence type="ECO:0000256" key="3">
    <source>
        <dbReference type="PROSITE-ProRule" id="PRU00221"/>
    </source>
</evidence>
<keyword evidence="4" id="KW-0479">Metal-binding</keyword>
<dbReference type="PROSITE" id="PS50082">
    <property type="entry name" value="WD_REPEATS_2"/>
    <property type="match status" value="2"/>
</dbReference>
<dbReference type="PROSITE" id="PS50103">
    <property type="entry name" value="ZF_C3H1"/>
    <property type="match status" value="2"/>
</dbReference>
<evidence type="ECO:0000313" key="7">
    <source>
        <dbReference type="EnsemblPlants" id="AUR62026342-RA:cds"/>
    </source>
</evidence>
<feature type="region of interest" description="Disordered" evidence="5">
    <location>
        <begin position="69"/>
        <end position="121"/>
    </location>
</feature>
<keyword evidence="2" id="KW-0677">Repeat</keyword>
<dbReference type="InterPro" id="IPR019775">
    <property type="entry name" value="WD40_repeat_CS"/>
</dbReference>
<reference evidence="7" key="1">
    <citation type="journal article" date="2017" name="Nature">
        <title>The genome of Chenopodium quinoa.</title>
        <authorList>
            <person name="Jarvis D.E."/>
            <person name="Ho Y.S."/>
            <person name="Lightfoot D.J."/>
            <person name="Schmoeckel S.M."/>
            <person name="Li B."/>
            <person name="Borm T.J.A."/>
            <person name="Ohyanagi H."/>
            <person name="Mineta K."/>
            <person name="Michell C.T."/>
            <person name="Saber N."/>
            <person name="Kharbatia N.M."/>
            <person name="Rupper R.R."/>
            <person name="Sharp A.R."/>
            <person name="Dally N."/>
            <person name="Boughton B.A."/>
            <person name="Woo Y.H."/>
            <person name="Gao G."/>
            <person name="Schijlen E.G.W.M."/>
            <person name="Guo X."/>
            <person name="Momin A.A."/>
            <person name="Negrao S."/>
            <person name="Al-Babili S."/>
            <person name="Gehring C."/>
            <person name="Roessner U."/>
            <person name="Jung C."/>
            <person name="Murphy K."/>
            <person name="Arold S.T."/>
            <person name="Gojobori T."/>
            <person name="van der Linden C.G."/>
            <person name="van Loo E.N."/>
            <person name="Jellen E.N."/>
            <person name="Maughan P.J."/>
            <person name="Tester M."/>
        </authorList>
    </citation>
    <scope>NUCLEOTIDE SEQUENCE [LARGE SCALE GENOMIC DNA]</scope>
    <source>
        <strain evidence="7">cv. PI 614886</strain>
    </source>
</reference>
<dbReference type="InterPro" id="IPR020472">
    <property type="entry name" value="WD40_PAC1"/>
</dbReference>
<dbReference type="Gramene" id="AUR62026342-RA">
    <property type="protein sequence ID" value="AUR62026342-RA:cds"/>
    <property type="gene ID" value="AUR62026342"/>
</dbReference>
<dbReference type="Proteomes" id="UP000596660">
    <property type="component" value="Unplaced"/>
</dbReference>
<proteinExistence type="predicted"/>
<dbReference type="AlphaFoldDB" id="A0A803MB75"/>
<dbReference type="InterPro" id="IPR000571">
    <property type="entry name" value="Znf_CCCH"/>
</dbReference>
<feature type="compositionally biased region" description="Basic and acidic residues" evidence="5">
    <location>
        <begin position="69"/>
        <end position="78"/>
    </location>
</feature>
<feature type="zinc finger region" description="C3H1-type" evidence="4">
    <location>
        <begin position="28"/>
        <end position="54"/>
    </location>
</feature>
<organism evidence="7 8">
    <name type="scientific">Chenopodium quinoa</name>
    <name type="common">Quinoa</name>
    <dbReference type="NCBI Taxonomy" id="63459"/>
    <lineage>
        <taxon>Eukaryota</taxon>
        <taxon>Viridiplantae</taxon>
        <taxon>Streptophyta</taxon>
        <taxon>Embryophyta</taxon>
        <taxon>Tracheophyta</taxon>
        <taxon>Spermatophyta</taxon>
        <taxon>Magnoliopsida</taxon>
        <taxon>eudicotyledons</taxon>
        <taxon>Gunneridae</taxon>
        <taxon>Pentapetalae</taxon>
        <taxon>Caryophyllales</taxon>
        <taxon>Chenopodiaceae</taxon>
        <taxon>Chenopodioideae</taxon>
        <taxon>Atripliceae</taxon>
        <taxon>Chenopodium</taxon>
    </lineage>
</organism>
<gene>
    <name evidence="7" type="primary">LOC110698104</name>
</gene>
<keyword evidence="8" id="KW-1185">Reference proteome</keyword>
<dbReference type="GO" id="GO:0008270">
    <property type="term" value="F:zinc ion binding"/>
    <property type="evidence" value="ECO:0007669"/>
    <property type="project" value="UniProtKB-KW"/>
</dbReference>
<evidence type="ECO:0000313" key="8">
    <source>
        <dbReference type="Proteomes" id="UP000596660"/>
    </source>
</evidence>
<keyword evidence="4" id="KW-0862">Zinc</keyword>
<feature type="domain" description="C3H1-type" evidence="6">
    <location>
        <begin position="28"/>
        <end position="54"/>
    </location>
</feature>
<dbReference type="PROSITE" id="PS00678">
    <property type="entry name" value="WD_REPEATS_1"/>
    <property type="match status" value="1"/>
</dbReference>
<dbReference type="InterPro" id="IPR001680">
    <property type="entry name" value="WD40_rpt"/>
</dbReference>
<dbReference type="PRINTS" id="PR00320">
    <property type="entry name" value="GPROTEINBRPT"/>
</dbReference>
<keyword evidence="4" id="KW-0863">Zinc-finger</keyword>
<accession>A0A803MB75</accession>
<feature type="compositionally biased region" description="Basic and acidic residues" evidence="5">
    <location>
        <begin position="86"/>
        <end position="97"/>
    </location>
</feature>
<dbReference type="InterPro" id="IPR015943">
    <property type="entry name" value="WD40/YVTN_repeat-like_dom_sf"/>
</dbReference>